<dbReference type="InterPro" id="IPR013601">
    <property type="entry name" value="FAE1_typ3_polyketide_synth"/>
</dbReference>
<keyword evidence="3 4" id="KW-0012">Acyltransferase</keyword>
<evidence type="ECO:0000256" key="2">
    <source>
        <dbReference type="ARBA" id="ARBA00022679"/>
    </source>
</evidence>
<dbReference type="Proteomes" id="UP001210211">
    <property type="component" value="Unassembled WGS sequence"/>
</dbReference>
<dbReference type="GO" id="GO:0016747">
    <property type="term" value="F:acyltransferase activity, transferring groups other than amino-acyl groups"/>
    <property type="evidence" value="ECO:0007669"/>
    <property type="project" value="InterPro"/>
</dbReference>
<evidence type="ECO:0000259" key="6">
    <source>
        <dbReference type="Pfam" id="PF08541"/>
    </source>
</evidence>
<feature type="domain" description="FAE" evidence="5">
    <location>
        <begin position="48"/>
        <end position="327"/>
    </location>
</feature>
<dbReference type="Pfam" id="PF08541">
    <property type="entry name" value="ACP_syn_III_C"/>
    <property type="match status" value="1"/>
</dbReference>
<comment type="caution">
    <text evidence="7">The sequence shown here is derived from an EMBL/GenBank/DDBJ whole genome shotgun (WGS) entry which is preliminary data.</text>
</comment>
<evidence type="ECO:0000256" key="4">
    <source>
        <dbReference type="PIRNR" id="PIRNR036417"/>
    </source>
</evidence>
<dbReference type="InterPro" id="IPR013747">
    <property type="entry name" value="ACP_syn_III_C"/>
</dbReference>
<evidence type="ECO:0000259" key="5">
    <source>
        <dbReference type="Pfam" id="PF08392"/>
    </source>
</evidence>
<proteinExistence type="inferred from homology"/>
<dbReference type="InterPro" id="IPR012392">
    <property type="entry name" value="3-ktacl-CoA_syn"/>
</dbReference>
<dbReference type="CDD" id="cd00831">
    <property type="entry name" value="CHS_like"/>
    <property type="match status" value="1"/>
</dbReference>
<dbReference type="PIRSF" id="PIRSF036417">
    <property type="entry name" value="3-ktacl-CoA_syn"/>
    <property type="match status" value="1"/>
</dbReference>
<evidence type="ECO:0000256" key="1">
    <source>
        <dbReference type="ARBA" id="ARBA00005531"/>
    </source>
</evidence>
<gene>
    <name evidence="7" type="ORF">LUZ61_019828</name>
</gene>
<dbReference type="InterPro" id="IPR016039">
    <property type="entry name" value="Thiolase-like"/>
</dbReference>
<feature type="domain" description="Beta-ketoacyl-[acyl-carrier-protein] synthase III C-terminal" evidence="6">
    <location>
        <begin position="345"/>
        <end position="425"/>
    </location>
</feature>
<dbReference type="Pfam" id="PF08392">
    <property type="entry name" value="FAE1_CUT1_RppA"/>
    <property type="match status" value="1"/>
</dbReference>
<dbReference type="GO" id="GO:0016020">
    <property type="term" value="C:membrane"/>
    <property type="evidence" value="ECO:0007669"/>
    <property type="project" value="InterPro"/>
</dbReference>
<name>A0AAD6EN78_9POAL</name>
<protein>
    <recommendedName>
        <fullName evidence="4">3-ketoacyl-CoA synthase</fullName>
        <ecNumber evidence="4">2.3.1.-</ecNumber>
    </recommendedName>
</protein>
<accession>A0AAD6EN78</accession>
<evidence type="ECO:0000313" key="7">
    <source>
        <dbReference type="EMBL" id="KAJ3690664.1"/>
    </source>
</evidence>
<organism evidence="7 8">
    <name type="scientific">Rhynchospora tenuis</name>
    <dbReference type="NCBI Taxonomy" id="198213"/>
    <lineage>
        <taxon>Eukaryota</taxon>
        <taxon>Viridiplantae</taxon>
        <taxon>Streptophyta</taxon>
        <taxon>Embryophyta</taxon>
        <taxon>Tracheophyta</taxon>
        <taxon>Spermatophyta</taxon>
        <taxon>Magnoliopsida</taxon>
        <taxon>Liliopsida</taxon>
        <taxon>Poales</taxon>
        <taxon>Cyperaceae</taxon>
        <taxon>Cyperoideae</taxon>
        <taxon>Rhynchosporeae</taxon>
        <taxon>Rhynchospora</taxon>
    </lineage>
</organism>
<dbReference type="Gene3D" id="3.40.47.10">
    <property type="match status" value="1"/>
</dbReference>
<comment type="similarity">
    <text evidence="1 4">Belongs to the thiolase-like superfamily. Chalcone/stilbene synthases family.</text>
</comment>
<dbReference type="AlphaFoldDB" id="A0AAD6EN78"/>
<dbReference type="EMBL" id="JAMRDG010000002">
    <property type="protein sequence ID" value="KAJ3690664.1"/>
    <property type="molecule type" value="Genomic_DNA"/>
</dbReference>
<evidence type="ECO:0000313" key="8">
    <source>
        <dbReference type="Proteomes" id="UP001210211"/>
    </source>
</evidence>
<evidence type="ECO:0000256" key="3">
    <source>
        <dbReference type="ARBA" id="ARBA00023315"/>
    </source>
</evidence>
<dbReference type="GO" id="GO:0006633">
    <property type="term" value="P:fatty acid biosynthetic process"/>
    <property type="evidence" value="ECO:0007669"/>
    <property type="project" value="InterPro"/>
</dbReference>
<dbReference type="SUPFAM" id="SSF53901">
    <property type="entry name" value="Thiolase-like"/>
    <property type="match status" value="2"/>
</dbReference>
<dbReference type="PANTHER" id="PTHR31561">
    <property type="entry name" value="3-KETOACYL-COA SYNTHASE"/>
    <property type="match status" value="1"/>
</dbReference>
<keyword evidence="8" id="KW-1185">Reference proteome</keyword>
<keyword evidence="2 4" id="KW-0808">Transferase</keyword>
<comment type="pathway">
    <text evidence="4">Lipid metabolism; fatty acid biosynthesis.</text>
</comment>
<reference evidence="7 8" key="1">
    <citation type="journal article" date="2022" name="Cell">
        <title>Repeat-based holocentromeres influence genome architecture and karyotype evolution.</title>
        <authorList>
            <person name="Hofstatter P.G."/>
            <person name="Thangavel G."/>
            <person name="Lux T."/>
            <person name="Neumann P."/>
            <person name="Vondrak T."/>
            <person name="Novak P."/>
            <person name="Zhang M."/>
            <person name="Costa L."/>
            <person name="Castellani M."/>
            <person name="Scott A."/>
            <person name="Toegelov H."/>
            <person name="Fuchs J."/>
            <person name="Mata-Sucre Y."/>
            <person name="Dias Y."/>
            <person name="Vanzela A.L.L."/>
            <person name="Huettel B."/>
            <person name="Almeida C.C.S."/>
            <person name="Simkova H."/>
            <person name="Souza G."/>
            <person name="Pedrosa-Harand A."/>
            <person name="Macas J."/>
            <person name="Mayer K.F.X."/>
            <person name="Houben A."/>
            <person name="Marques A."/>
        </authorList>
    </citation>
    <scope>NUCLEOTIDE SEQUENCE [LARGE SCALE GENOMIC DNA]</scope>
    <source>
        <strain evidence="7">RhyTen1mFocal</strain>
    </source>
</reference>
<sequence length="455" mass="51381">MLHHFCSLLCLIVSISMHTLIFFSNYSLIYHLIPTFLMLFSQSFPSPSETYLIDFSCLRPAKHLRVPVPSLLEHFNLNKCFNKSSIAFMTKVATSSGIGDETYIPPPLRLIPISPTHKDAIQESHMLFFPTLNELFAKTKVLPQEIDLLVVNCSGFCPSPSLSSILVNRYNMRSDVKSYNISGMGCGAGVIGVDIAKRFLENRRAKLFALVISTEIVSTGWYPGNDQRKLVLNCLFRMGCAAALVTNQAKADQIQPKYCLRHLLRTQHTYDDNAYHVASMKEDDEGITGFSIERHVENAVSALLWSHLRYLGPIILPWQEKIRYVMYRIGSNDMEYVPDFKKAFNHLCFPSSGMQLIKRIGKGLGFGEEGLEAVLATFHRYGNQSSASIWYQMAYLEAKRKIKKGDRVLQLGIGSGLKCNSLVLECVRDFESDLKANPWGDCLHHYPACMHAIMT</sequence>
<dbReference type="EC" id="2.3.1.-" evidence="4"/>